<reference evidence="2" key="3">
    <citation type="submission" date="2025-09" db="UniProtKB">
        <authorList>
            <consortium name="Ensembl"/>
        </authorList>
    </citation>
    <scope>IDENTIFICATION</scope>
</reference>
<keyword evidence="3" id="KW-1185">Reference proteome</keyword>
<dbReference type="InParanoid" id="A0A803TXN3"/>
<dbReference type="Ensembl" id="ENSACAT00000048175.1">
    <property type="protein sequence ID" value="ENSACAP00000039973.1"/>
    <property type="gene ID" value="ENSACAG00000035223.1"/>
</dbReference>
<dbReference type="PANTHER" id="PTHR35539:SF1">
    <property type="entry name" value="CDNA SEQUENCE BC048562"/>
    <property type="match status" value="1"/>
</dbReference>
<organism evidence="2 3">
    <name type="scientific">Anolis carolinensis</name>
    <name type="common">Green anole</name>
    <name type="synonym">American chameleon</name>
    <dbReference type="NCBI Taxonomy" id="28377"/>
    <lineage>
        <taxon>Eukaryota</taxon>
        <taxon>Metazoa</taxon>
        <taxon>Chordata</taxon>
        <taxon>Craniata</taxon>
        <taxon>Vertebrata</taxon>
        <taxon>Euteleostomi</taxon>
        <taxon>Lepidosauria</taxon>
        <taxon>Squamata</taxon>
        <taxon>Bifurcata</taxon>
        <taxon>Unidentata</taxon>
        <taxon>Episquamata</taxon>
        <taxon>Toxicofera</taxon>
        <taxon>Iguania</taxon>
        <taxon>Dactyloidae</taxon>
        <taxon>Anolis</taxon>
    </lineage>
</organism>
<dbReference type="AlphaFoldDB" id="A0A803TXN3"/>
<proteinExistence type="predicted"/>
<feature type="chain" id="PRO_5032292722" evidence="1">
    <location>
        <begin position="17"/>
        <end position="175"/>
    </location>
</feature>
<evidence type="ECO:0000313" key="2">
    <source>
        <dbReference type="Ensembl" id="ENSACAP00000039973.1"/>
    </source>
</evidence>
<dbReference type="PANTHER" id="PTHR35539">
    <property type="entry name" value="CDNA SEQUENCE BC048562"/>
    <property type="match status" value="1"/>
</dbReference>
<reference evidence="2" key="2">
    <citation type="submission" date="2025-08" db="UniProtKB">
        <authorList>
            <consortium name="Ensembl"/>
        </authorList>
    </citation>
    <scope>IDENTIFICATION</scope>
</reference>
<sequence length="175" mass="20716">MRVSLLPVLLLQHANGFYGNFRSKCRSDYTQEFRKAAQPPPPDVFLKRMKETPSKHIFSKIDNKHSFPLSGLGRKRIDGSLPDTHTLMDWIPLKEELQRQRPLMSSYQFDFRSREKIPQILVHHTCMQAQPLLRTPSTTYQRTYRMGWMLLSWRLLNRGRMTICQTCFDYFSCMA</sequence>
<name>A0A803TXN3_ANOCA</name>
<evidence type="ECO:0000256" key="1">
    <source>
        <dbReference type="SAM" id="SignalP"/>
    </source>
</evidence>
<dbReference type="GeneTree" id="ENSGT00390000002177"/>
<feature type="signal peptide" evidence="1">
    <location>
        <begin position="1"/>
        <end position="16"/>
    </location>
</feature>
<keyword evidence="1" id="KW-0732">Signal</keyword>
<dbReference type="Proteomes" id="UP000001646">
    <property type="component" value="Unplaced"/>
</dbReference>
<evidence type="ECO:0000313" key="3">
    <source>
        <dbReference type="Proteomes" id="UP000001646"/>
    </source>
</evidence>
<reference evidence="2" key="1">
    <citation type="submission" date="2009-12" db="EMBL/GenBank/DDBJ databases">
        <title>The Genome Sequence of Anolis carolinensis (Green Anole Lizard).</title>
        <authorList>
            <consortium name="The Genome Sequencing Platform"/>
            <person name="Di Palma F."/>
            <person name="Alfoldi J."/>
            <person name="Heiman D."/>
            <person name="Young S."/>
            <person name="Grabherr M."/>
            <person name="Johnson J."/>
            <person name="Lander E.S."/>
            <person name="Lindblad-Toh K."/>
        </authorList>
    </citation>
    <scope>NUCLEOTIDE SEQUENCE [LARGE SCALE GENOMIC DNA]</scope>
    <source>
        <strain evidence="2">JBL SC #1</strain>
    </source>
</reference>
<gene>
    <name evidence="2" type="primary">CIMIP7</name>
</gene>
<protein>
    <submittedName>
        <fullName evidence="2">Ciliary microtubule inner protein 7</fullName>
    </submittedName>
</protein>
<accession>A0A803TXN3</accession>